<reference evidence="3" key="1">
    <citation type="submission" date="2010-04" db="EMBL/GenBank/DDBJ databases">
        <title>Complete genome sequence of Nitrosococcus halophilus Nc4, a salt-adapted, aerobic obligate ammonia-oxidizing sulfur purple bacterium.</title>
        <authorList>
            <consortium name="US DOE Joint Genome Institute"/>
            <person name="Campbell M.A."/>
            <person name="Malfatti S.A."/>
            <person name="Chain P.S.G."/>
            <person name="Heidelberg J.F."/>
            <person name="Ward B.B."/>
            <person name="Klotz M.G."/>
        </authorList>
    </citation>
    <scope>NUCLEOTIDE SEQUENCE [LARGE SCALE GENOMIC DNA]</scope>
    <source>
        <strain evidence="3">Nc4</strain>
    </source>
</reference>
<dbReference type="Proteomes" id="UP000001844">
    <property type="component" value="Chromosome"/>
</dbReference>
<keyword evidence="3" id="KW-1185">Reference proteome</keyword>
<accession>D5BYJ7</accession>
<keyword evidence="1" id="KW-0175">Coiled coil</keyword>
<evidence type="ECO:0000313" key="2">
    <source>
        <dbReference type="EMBL" id="ADE15985.1"/>
    </source>
</evidence>
<feature type="coiled-coil region" evidence="1">
    <location>
        <begin position="666"/>
        <end position="693"/>
    </location>
</feature>
<name>D5BYJ7_NITHN</name>
<evidence type="ECO:0000256" key="1">
    <source>
        <dbReference type="SAM" id="Coils"/>
    </source>
</evidence>
<organism evidence="2 3">
    <name type="scientific">Nitrosococcus halophilus (strain Nc4)</name>
    <dbReference type="NCBI Taxonomy" id="472759"/>
    <lineage>
        <taxon>Bacteria</taxon>
        <taxon>Pseudomonadati</taxon>
        <taxon>Pseudomonadota</taxon>
        <taxon>Gammaproteobacteria</taxon>
        <taxon>Chromatiales</taxon>
        <taxon>Chromatiaceae</taxon>
        <taxon>Nitrosococcus</taxon>
    </lineage>
</organism>
<dbReference type="KEGG" id="nhl:Nhal_2923"/>
<dbReference type="eggNOG" id="ENOG502Z8S4">
    <property type="taxonomic scope" value="Bacteria"/>
</dbReference>
<protein>
    <submittedName>
        <fullName evidence="2">Uncharacterized protein</fullName>
    </submittedName>
</protein>
<sequence length="951" mass="107160">MTAWMETATRVAGDIYREFLEQVIDKGVLNERIGVLSDENRRKIQRGTHIDARVLRLMAVSGKGGWHSDLSRREQFARSINVTLLDHLLSVIRGAMLLAALDWLGRNPEMDLTLLQRRLRVIAVIAFLHDLDKLLQLQRNIALPLEEVSDAMGRYRLNEFLGDDIRLTPEQIRYLIEQVEDTQNLRSPVRELPPREFESLTGYVALADKLDGIWLSGDSEKGGLTGVLKRLQTDQTLATHILREWKPLEIVDPHHPFLLDELQCWLSWSSVQRVGVPPLIEVHQDGRLFLLLPLQHFDLIVDQALKRLCADLPFRLELSISNRGVPALYNGQPDHQELQAFIADLEDHTLGSLFRIKTDLKDTLTPPLDALLKELDLQPRWPGNGGATITPYPKPSDLPIAAQEHLQRAAHLVLLLNLKLDGAKKLGLSDYSAREVALLALVPAERPEWLSKINDDATRRVVTVLWVTALAQNDRDLEATIWGDEGLLQRWLEGEENQPGFRDGITGRGQQVVKAVERHFRQLLGGLRITPENENATGRCLFTDEPVPFDERIDEALGLYEVKVSAFSGRDGRVESITSERAHTNVSPVAVAEHKLRAQAHGRQGGKPGGVPTLISSPTTSGLFGGLRLPGDQSMAALSLYDLSRQEVKKGTVYQGTEIFQGRYRMARFERMAEKVEDQVNQLRMLLQATRRIGRPIHIFRGLPTFQRAFFYYDAMPRMLVDLIGSNSLRLEQIPEALDQLVLAQTLLDTHGLGYDVLRRYATPNTRFGAVCLVWCHLRDRDESSTRWVMSRLQHEFLQQLENRTMSTEEGALVRLGKLAAGIQSSRVSSTNDELLVFKFCMETATAARAAGQDDEQSLIYAVAGELETNLTRKGKAAASKYREGQSLKDGCLELATFFVREIWNGVLKRRPPSQTNRRVFGSIYRMAFLQAVRNRPDDEKPAESAIAEGA</sequence>
<dbReference type="AlphaFoldDB" id="D5BYJ7"/>
<dbReference type="RefSeq" id="WP_013033837.1">
    <property type="nucleotide sequence ID" value="NC_013960.1"/>
</dbReference>
<proteinExistence type="predicted"/>
<dbReference type="HOGENOM" id="CLU_309684_0_0_6"/>
<evidence type="ECO:0000313" key="3">
    <source>
        <dbReference type="Proteomes" id="UP000001844"/>
    </source>
</evidence>
<gene>
    <name evidence="2" type="ordered locus">Nhal_2923</name>
</gene>
<dbReference type="EMBL" id="CP001798">
    <property type="protein sequence ID" value="ADE15985.1"/>
    <property type="molecule type" value="Genomic_DNA"/>
</dbReference>
<dbReference type="STRING" id="472759.Nhal_2923"/>
<dbReference type="OrthoDB" id="5618912at2"/>